<dbReference type="PANTHER" id="PTHR20208">
    <property type="entry name" value="STRUCTURE-SPECIFIC ENDONUCLEASE SUBUNIT SLX1"/>
    <property type="match status" value="1"/>
</dbReference>
<comment type="caution">
    <text evidence="3">The sequence shown here is derived from an EMBL/GenBank/DDBJ whole genome shotgun (WGS) entry which is preliminary data.</text>
</comment>
<dbReference type="InterPro" id="IPR050381">
    <property type="entry name" value="SLX1_endonuclease"/>
</dbReference>
<feature type="compositionally biased region" description="Polar residues" evidence="1">
    <location>
        <begin position="34"/>
        <end position="43"/>
    </location>
</feature>
<dbReference type="PANTHER" id="PTHR20208:SF10">
    <property type="entry name" value="STRUCTURE-SPECIFIC ENDONUCLEASE SUBUNIT SLX1"/>
    <property type="match status" value="1"/>
</dbReference>
<feature type="region of interest" description="Disordered" evidence="1">
    <location>
        <begin position="32"/>
        <end position="53"/>
    </location>
</feature>
<sequence>MVCIVTGFPSNIAALQFEWAWQNAHLTRKIPTPQRLTTAETSQTSLRSGRTRRRPVRPRVCLTDRLGNLHLLLRVQSFIRWPLEVRFFSEDVHQIWLRWTEREVEKLRDGIKIILDLKRELPGVVEEADAIPPSSQIPGRRAKKAKLGNGGIEGLDVGFGPLKQHAEKSIRLLSECKALECAVCHGEMDQQRDLVATCSTEDCMATSHLTCLSRHFLTSEGEKRLLLPTQGTCPGCLARLRWADIIKELTLRVRGRKDLEKLLKKPQRRPGKKSNSGNKDIISLADVGEDGDSESEDSTIEDREDEVPGLRASDGAGELFPYHEYFYIDDGDDDDLMSVASAASESSEAIPPDLHATSVQRDKDGKGLDIVIGDSDWDDAEVLD</sequence>
<accession>A0A9P8L4G4</accession>
<dbReference type="InterPro" id="IPR013083">
    <property type="entry name" value="Znf_RING/FYVE/PHD"/>
</dbReference>
<evidence type="ECO:0000256" key="1">
    <source>
        <dbReference type="SAM" id="MobiDB-lite"/>
    </source>
</evidence>
<proteinExistence type="predicted"/>
<organism evidence="3 4">
    <name type="scientific">Glutinoglossum americanum</name>
    <dbReference type="NCBI Taxonomy" id="1670608"/>
    <lineage>
        <taxon>Eukaryota</taxon>
        <taxon>Fungi</taxon>
        <taxon>Dikarya</taxon>
        <taxon>Ascomycota</taxon>
        <taxon>Pezizomycotina</taxon>
        <taxon>Geoglossomycetes</taxon>
        <taxon>Geoglossales</taxon>
        <taxon>Geoglossaceae</taxon>
        <taxon>Glutinoglossum</taxon>
    </lineage>
</organism>
<feature type="domain" description="Structure-specific endonuclease subunit SLX1 C-terminal" evidence="2">
    <location>
        <begin position="180"/>
        <end position="246"/>
    </location>
</feature>
<dbReference type="EMBL" id="JAGHQL010000069">
    <property type="protein sequence ID" value="KAH0541748.1"/>
    <property type="molecule type" value="Genomic_DNA"/>
</dbReference>
<dbReference type="InterPro" id="IPR048749">
    <property type="entry name" value="SLX1_C"/>
</dbReference>
<dbReference type="GO" id="GO:0033557">
    <property type="term" value="C:Slx1-Slx4 complex"/>
    <property type="evidence" value="ECO:0007669"/>
    <property type="project" value="TreeGrafter"/>
</dbReference>
<protein>
    <recommendedName>
        <fullName evidence="2">Structure-specific endonuclease subunit SLX1 C-terminal domain-containing protein</fullName>
    </recommendedName>
</protein>
<feature type="region of interest" description="Disordered" evidence="1">
    <location>
        <begin position="262"/>
        <end position="315"/>
    </location>
</feature>
<dbReference type="AlphaFoldDB" id="A0A9P8L4G4"/>
<name>A0A9P8L4G4_9PEZI</name>
<evidence type="ECO:0000313" key="4">
    <source>
        <dbReference type="Proteomes" id="UP000698800"/>
    </source>
</evidence>
<dbReference type="Pfam" id="PF21202">
    <property type="entry name" value="SLX1_C"/>
    <property type="match status" value="1"/>
</dbReference>
<dbReference type="Proteomes" id="UP000698800">
    <property type="component" value="Unassembled WGS sequence"/>
</dbReference>
<gene>
    <name evidence="3" type="ORF">FGG08_003770</name>
</gene>
<feature type="region of interest" description="Disordered" evidence="1">
    <location>
        <begin position="341"/>
        <end position="368"/>
    </location>
</feature>
<evidence type="ECO:0000313" key="3">
    <source>
        <dbReference type="EMBL" id="KAH0541748.1"/>
    </source>
</evidence>
<keyword evidence="4" id="KW-1185">Reference proteome</keyword>
<feature type="compositionally biased region" description="Acidic residues" evidence="1">
    <location>
        <begin position="287"/>
        <end position="307"/>
    </location>
</feature>
<dbReference type="GO" id="GO:0017108">
    <property type="term" value="F:5'-flap endonuclease activity"/>
    <property type="evidence" value="ECO:0007669"/>
    <property type="project" value="TreeGrafter"/>
</dbReference>
<reference evidence="3" key="1">
    <citation type="submission" date="2021-03" db="EMBL/GenBank/DDBJ databases">
        <title>Comparative genomics and phylogenomic investigation of the class Geoglossomycetes provide insights into ecological specialization and systematics.</title>
        <authorList>
            <person name="Melie T."/>
            <person name="Pirro S."/>
            <person name="Miller A.N."/>
            <person name="Quandt A."/>
        </authorList>
    </citation>
    <scope>NUCLEOTIDE SEQUENCE</scope>
    <source>
        <strain evidence="3">GBOQ0MN5Z8</strain>
    </source>
</reference>
<dbReference type="OrthoDB" id="24645at2759"/>
<dbReference type="GO" id="GO:0000724">
    <property type="term" value="P:double-strand break repair via homologous recombination"/>
    <property type="evidence" value="ECO:0007669"/>
    <property type="project" value="TreeGrafter"/>
</dbReference>
<dbReference type="Gene3D" id="3.30.40.10">
    <property type="entry name" value="Zinc/RING finger domain, C3HC4 (zinc finger)"/>
    <property type="match status" value="1"/>
</dbReference>
<evidence type="ECO:0000259" key="2">
    <source>
        <dbReference type="Pfam" id="PF21202"/>
    </source>
</evidence>
<dbReference type="GO" id="GO:0008821">
    <property type="term" value="F:crossover junction DNA endonuclease activity"/>
    <property type="evidence" value="ECO:0007669"/>
    <property type="project" value="TreeGrafter"/>
</dbReference>